<gene>
    <name evidence="5" type="ORF">P3X46_020754</name>
</gene>
<reference evidence="5 6" key="1">
    <citation type="journal article" date="2023" name="Plant Biotechnol. J.">
        <title>Chromosome-level wild Hevea brasiliensis genome provides new tools for genomic-assisted breeding and valuable loci to elevate rubber yield.</title>
        <authorList>
            <person name="Cheng H."/>
            <person name="Song X."/>
            <person name="Hu Y."/>
            <person name="Wu T."/>
            <person name="Yang Q."/>
            <person name="An Z."/>
            <person name="Feng S."/>
            <person name="Deng Z."/>
            <person name="Wu W."/>
            <person name="Zeng X."/>
            <person name="Tu M."/>
            <person name="Wang X."/>
            <person name="Huang H."/>
        </authorList>
    </citation>
    <scope>NUCLEOTIDE SEQUENCE [LARGE SCALE GENOMIC DNA]</scope>
    <source>
        <strain evidence="5">MT/VB/25A 57/8</strain>
    </source>
</reference>
<evidence type="ECO:0008006" key="7">
    <source>
        <dbReference type="Google" id="ProtNLM"/>
    </source>
</evidence>
<protein>
    <recommendedName>
        <fullName evidence="7">RING-type domain-containing protein</fullName>
    </recommendedName>
</protein>
<evidence type="ECO:0000313" key="5">
    <source>
        <dbReference type="EMBL" id="KAJ9165943.1"/>
    </source>
</evidence>
<accession>A0ABQ9LF53</accession>
<proteinExistence type="predicted"/>
<dbReference type="Pfam" id="PF13920">
    <property type="entry name" value="zf-C3HC4_3"/>
    <property type="match status" value="1"/>
</dbReference>
<sequence>MVVQAQLYPESLCFPFSGLQDCMVNNLVSGFGTDFCFALQESQQQNLFLQPQSSQNFGFDCNNKGAGPSSSSQSTCDSFLSMALAQHLDACHLEIQRQEVDCILQLQNERLRSALQEQRRHQLAILLKNVESKAISLMRQKEEDLAQARKKMMELETCLRKALMERESWQRVAGEKEAMVIDLSNTLEQVRERLVLGSSTKGQDTESFCCGSCDREQEDPLKKMACKGCNSRASCILFLPCKHLCSCNFCEAFLPSCPVCESPKEGSMEVFWV</sequence>
<evidence type="ECO:0000313" key="6">
    <source>
        <dbReference type="Proteomes" id="UP001174677"/>
    </source>
</evidence>
<dbReference type="Proteomes" id="UP001174677">
    <property type="component" value="Chromosome 12"/>
</dbReference>
<feature type="coiled-coil region" evidence="4">
    <location>
        <begin position="138"/>
        <end position="165"/>
    </location>
</feature>
<keyword evidence="3" id="KW-0862">Zinc</keyword>
<comment type="caution">
    <text evidence="5">The sequence shown here is derived from an EMBL/GenBank/DDBJ whole genome shotgun (WGS) entry which is preliminary data.</text>
</comment>
<dbReference type="PANTHER" id="PTHR42647:SF22">
    <property type="entry name" value="BOI-RELATED E3 UBIQUITIN-PROTEIN LIGASE 2-RELATED"/>
    <property type="match status" value="1"/>
</dbReference>
<keyword evidence="1" id="KW-0479">Metal-binding</keyword>
<evidence type="ECO:0000256" key="3">
    <source>
        <dbReference type="ARBA" id="ARBA00022833"/>
    </source>
</evidence>
<dbReference type="EMBL" id="JARPOI010000012">
    <property type="protein sequence ID" value="KAJ9165943.1"/>
    <property type="molecule type" value="Genomic_DNA"/>
</dbReference>
<keyword evidence="2" id="KW-0863">Zinc-finger</keyword>
<organism evidence="5 6">
    <name type="scientific">Hevea brasiliensis</name>
    <name type="common">Para rubber tree</name>
    <name type="synonym">Siphonia brasiliensis</name>
    <dbReference type="NCBI Taxonomy" id="3981"/>
    <lineage>
        <taxon>Eukaryota</taxon>
        <taxon>Viridiplantae</taxon>
        <taxon>Streptophyta</taxon>
        <taxon>Embryophyta</taxon>
        <taxon>Tracheophyta</taxon>
        <taxon>Spermatophyta</taxon>
        <taxon>Magnoliopsida</taxon>
        <taxon>eudicotyledons</taxon>
        <taxon>Gunneridae</taxon>
        <taxon>Pentapetalae</taxon>
        <taxon>rosids</taxon>
        <taxon>fabids</taxon>
        <taxon>Malpighiales</taxon>
        <taxon>Euphorbiaceae</taxon>
        <taxon>Crotonoideae</taxon>
        <taxon>Micrandreae</taxon>
        <taxon>Hevea</taxon>
    </lineage>
</organism>
<keyword evidence="6" id="KW-1185">Reference proteome</keyword>
<evidence type="ECO:0000256" key="2">
    <source>
        <dbReference type="ARBA" id="ARBA00022771"/>
    </source>
</evidence>
<dbReference type="InterPro" id="IPR013083">
    <property type="entry name" value="Znf_RING/FYVE/PHD"/>
</dbReference>
<evidence type="ECO:0000256" key="4">
    <source>
        <dbReference type="SAM" id="Coils"/>
    </source>
</evidence>
<name>A0ABQ9LF53_HEVBR</name>
<dbReference type="Gene3D" id="3.30.40.10">
    <property type="entry name" value="Zinc/RING finger domain, C3HC4 (zinc finger)"/>
    <property type="match status" value="1"/>
</dbReference>
<dbReference type="PIRSF" id="PIRSF036836">
    <property type="entry name" value="RNase_bind_SBP1"/>
    <property type="match status" value="1"/>
</dbReference>
<dbReference type="PANTHER" id="PTHR42647">
    <property type="entry name" value="SBP (S-RIBONUCLEASE BINDING PROTEIN) FAMILY PROTEIN"/>
    <property type="match status" value="1"/>
</dbReference>
<evidence type="ECO:0000256" key="1">
    <source>
        <dbReference type="ARBA" id="ARBA00022723"/>
    </source>
</evidence>
<keyword evidence="4" id="KW-0175">Coiled coil</keyword>